<sequence length="154" mass="15917">MLRLVQLSFVLLFGSVGISLAQPIYLGEQEFDTGDRDAMAALIERCTELAEEDLAGSSAPPTSPPMRMSGEAEAGEAPPETRQPAEAPTDDVAVADREMLSIDIEGLASGDGKQEAAGEGAGPGAPHAEGSDSETQPDLADVTVQACREAGVVY</sequence>
<feature type="region of interest" description="Disordered" evidence="1">
    <location>
        <begin position="50"/>
        <end position="140"/>
    </location>
</feature>
<dbReference type="EMBL" id="JAZHOF010000002">
    <property type="protein sequence ID" value="MEJ8570712.1"/>
    <property type="molecule type" value="Genomic_DNA"/>
</dbReference>
<gene>
    <name evidence="2" type="ORF">V3328_04465</name>
</gene>
<evidence type="ECO:0000256" key="1">
    <source>
        <dbReference type="SAM" id="MobiDB-lite"/>
    </source>
</evidence>
<reference evidence="2 3" key="1">
    <citation type="submission" date="2024-02" db="EMBL/GenBank/DDBJ databases">
        <title>Genome analysis and characterization of Microbaculum marinisediminis sp. nov., isolated from marine sediment.</title>
        <authorList>
            <person name="Du Z.-J."/>
            <person name="Ye Y.-Q."/>
            <person name="Zhang Z.-R."/>
            <person name="Yuan S.-M."/>
            <person name="Zhang X.-Y."/>
        </authorList>
    </citation>
    <scope>NUCLEOTIDE SEQUENCE [LARGE SCALE GENOMIC DNA]</scope>
    <source>
        <strain evidence="2 3">SDUM1044001</strain>
    </source>
</reference>
<evidence type="ECO:0000313" key="2">
    <source>
        <dbReference type="EMBL" id="MEJ8570712.1"/>
    </source>
</evidence>
<proteinExistence type="predicted"/>
<dbReference type="RefSeq" id="WP_340328458.1">
    <property type="nucleotide sequence ID" value="NZ_JAZHOF010000002.1"/>
</dbReference>
<dbReference type="Proteomes" id="UP001378188">
    <property type="component" value="Unassembled WGS sequence"/>
</dbReference>
<organism evidence="2 3">
    <name type="scientific">Microbaculum marinum</name>
    <dbReference type="NCBI Taxonomy" id="1764581"/>
    <lineage>
        <taxon>Bacteria</taxon>
        <taxon>Pseudomonadati</taxon>
        <taxon>Pseudomonadota</taxon>
        <taxon>Alphaproteobacteria</taxon>
        <taxon>Hyphomicrobiales</taxon>
        <taxon>Tepidamorphaceae</taxon>
        <taxon>Microbaculum</taxon>
    </lineage>
</organism>
<evidence type="ECO:0008006" key="4">
    <source>
        <dbReference type="Google" id="ProtNLM"/>
    </source>
</evidence>
<dbReference type="AlphaFoldDB" id="A0AAW9RKH4"/>
<comment type="caution">
    <text evidence="2">The sequence shown here is derived from an EMBL/GenBank/DDBJ whole genome shotgun (WGS) entry which is preliminary data.</text>
</comment>
<feature type="compositionally biased region" description="Low complexity" evidence="1">
    <location>
        <begin position="71"/>
        <end position="80"/>
    </location>
</feature>
<keyword evidence="3" id="KW-1185">Reference proteome</keyword>
<name>A0AAW9RKH4_9HYPH</name>
<accession>A0AAW9RKH4</accession>
<evidence type="ECO:0000313" key="3">
    <source>
        <dbReference type="Proteomes" id="UP001378188"/>
    </source>
</evidence>
<protein>
    <recommendedName>
        <fullName evidence="4">Secreted protein</fullName>
    </recommendedName>
</protein>